<dbReference type="PANTHER" id="PTHR10110:SF86">
    <property type="entry name" value="SODIUM_HYDROGEN EXCHANGER 7"/>
    <property type="match status" value="1"/>
</dbReference>
<keyword evidence="9 10" id="KW-0739">Sodium transport</keyword>
<comment type="subcellular location">
    <subcellularLocation>
        <location evidence="10">Cell inner membrane</location>
        <topology evidence="10">Multi-pass membrane protein</topology>
    </subcellularLocation>
    <subcellularLocation>
        <location evidence="1">Cell membrane</location>
        <topology evidence="1">Multi-pass membrane protein</topology>
    </subcellularLocation>
</comment>
<evidence type="ECO:0000256" key="8">
    <source>
        <dbReference type="ARBA" id="ARBA00023136"/>
    </source>
</evidence>
<evidence type="ECO:0000256" key="7">
    <source>
        <dbReference type="ARBA" id="ARBA00023065"/>
    </source>
</evidence>
<feature type="transmembrane region" description="Helical" evidence="10">
    <location>
        <begin position="181"/>
        <end position="203"/>
    </location>
</feature>
<feature type="transmembrane region" description="Helical" evidence="10">
    <location>
        <begin position="270"/>
        <end position="292"/>
    </location>
</feature>
<name>A0A511X7N9_9PROT</name>
<organism evidence="14 15">
    <name type="scientific">Acetobacter nitrogenifigens DSM 23921 = NBRC 105050</name>
    <dbReference type="NCBI Taxonomy" id="1120919"/>
    <lineage>
        <taxon>Bacteria</taxon>
        <taxon>Pseudomonadati</taxon>
        <taxon>Pseudomonadota</taxon>
        <taxon>Alphaproteobacteria</taxon>
        <taxon>Acetobacterales</taxon>
        <taxon>Acetobacteraceae</taxon>
        <taxon>Acetobacter</taxon>
    </lineage>
</organism>
<gene>
    <name evidence="14" type="ORF">ANI02nite_08480</name>
</gene>
<feature type="transmembrane region" description="Helical" evidence="10">
    <location>
        <begin position="358"/>
        <end position="377"/>
    </location>
</feature>
<comment type="similarity">
    <text evidence="10">Belongs to the monovalent cation:proton antiporter 1 (CPA1) transporter (TC 2.A.36) family.</text>
</comment>
<comment type="function">
    <text evidence="10">Na(+)/H(+) antiporter that extrudes sodium in exchange for external protons.</text>
</comment>
<dbReference type="Proteomes" id="UP000321635">
    <property type="component" value="Unassembled WGS sequence"/>
</dbReference>
<feature type="transmembrane region" description="Helical" evidence="10">
    <location>
        <begin position="83"/>
        <end position="102"/>
    </location>
</feature>
<keyword evidence="5 10" id="KW-1133">Transmembrane helix</keyword>
<protein>
    <submittedName>
        <fullName evidence="14">Sodium/hydrogen antiporter</fullName>
    </submittedName>
</protein>
<dbReference type="GO" id="GO:0098719">
    <property type="term" value="P:sodium ion import across plasma membrane"/>
    <property type="evidence" value="ECO:0007669"/>
    <property type="project" value="TreeGrafter"/>
</dbReference>
<feature type="transmembrane region" description="Helical" evidence="10">
    <location>
        <begin position="54"/>
        <end position="71"/>
    </location>
</feature>
<evidence type="ECO:0000256" key="10">
    <source>
        <dbReference type="RuleBase" id="RU366002"/>
    </source>
</evidence>
<feature type="transmembrane region" description="Helical" evidence="10">
    <location>
        <begin position="6"/>
        <end position="24"/>
    </location>
</feature>
<feature type="region of interest" description="Disordered" evidence="12">
    <location>
        <begin position="446"/>
        <end position="465"/>
    </location>
</feature>
<keyword evidence="8 10" id="KW-0472">Membrane</keyword>
<dbReference type="InterPro" id="IPR004705">
    <property type="entry name" value="Cation/H_exchanger_CPA1_bac"/>
</dbReference>
<evidence type="ECO:0000256" key="3">
    <source>
        <dbReference type="ARBA" id="ARBA00022475"/>
    </source>
</evidence>
<comment type="caution">
    <text evidence="14">The sequence shown here is derived from an EMBL/GenBank/DDBJ whole genome shotgun (WGS) entry which is preliminary data.</text>
</comment>
<evidence type="ECO:0000313" key="14">
    <source>
        <dbReference type="EMBL" id="GEN58964.1"/>
    </source>
</evidence>
<keyword evidence="10" id="KW-0050">Antiport</keyword>
<evidence type="ECO:0000313" key="15">
    <source>
        <dbReference type="Proteomes" id="UP000321635"/>
    </source>
</evidence>
<dbReference type="GO" id="GO:0015386">
    <property type="term" value="F:potassium:proton antiporter activity"/>
    <property type="evidence" value="ECO:0007669"/>
    <property type="project" value="TreeGrafter"/>
</dbReference>
<feature type="transmembrane region" description="Helical" evidence="10">
    <location>
        <begin position="215"/>
        <end position="233"/>
    </location>
</feature>
<evidence type="ECO:0000256" key="5">
    <source>
        <dbReference type="ARBA" id="ARBA00022989"/>
    </source>
</evidence>
<keyword evidence="6 10" id="KW-0915">Sodium</keyword>
<evidence type="ECO:0000256" key="4">
    <source>
        <dbReference type="ARBA" id="ARBA00022692"/>
    </source>
</evidence>
<dbReference type="EMBL" id="BJYF01000003">
    <property type="protein sequence ID" value="GEN58964.1"/>
    <property type="molecule type" value="Genomic_DNA"/>
</dbReference>
<keyword evidence="7 10" id="KW-0406">Ion transport</keyword>
<evidence type="ECO:0000256" key="1">
    <source>
        <dbReference type="ARBA" id="ARBA00004651"/>
    </source>
</evidence>
<dbReference type="OrthoDB" id="9809206at2"/>
<keyword evidence="15" id="KW-1185">Reference proteome</keyword>
<feature type="transmembrane region" description="Helical" evidence="10">
    <location>
        <begin position="108"/>
        <end position="133"/>
    </location>
</feature>
<keyword evidence="4 10" id="KW-0812">Transmembrane</keyword>
<sequence length="557" mass="59931">MHITLLALTLLTVVGLTGLIARVLKLRIPMPLLQIAAGAAAALAGVHVGLDTDLFLLLFISPLLFVDAYRVPMREFGELRSIIVAMAVGLVALSTLAGGYFLDWLLPTVPLAAAFALAGALSPTDAIAVSGILRGGRTPPRIIHLLRGEALLNDASGLVCFKFAVAAATTGIFSLKAASANFAWVSLGGIVTGVIISLCASRAESMLLRRGYDDPPSHMLLALILPFFTYLVAESIETSGILAVVAAGMTIRLTGVMNETEIGTRMRATALWETISFALNGLVFLLLGLQLPDLVHQARAIMHSGGVSPWELPIAIVALQAVMTLSRLAWVSASVLTRRIAARLWRRPFIGANWPERLILALAGTRGTITLAAILSLPSAEEFPERSLLITIAAGVIIMSLLGASVFLPLVLRLLPSQEGTNRTQQELDETRLALVRVAISVLKDEASRHNSPAGGSAGEPEPAQSRAAPLLLQEYQELLHTLDSKQTDLEANRDELLRNRRAELAIRLRVVRAQRKALKEFLHDGNLNDETERVLARQLDVHEQELIDEASALPHP</sequence>
<feature type="domain" description="Cation/H+ exchanger transmembrane" evidence="13">
    <location>
        <begin position="16"/>
        <end position="412"/>
    </location>
</feature>
<dbReference type="GO" id="GO:0005886">
    <property type="term" value="C:plasma membrane"/>
    <property type="evidence" value="ECO:0007669"/>
    <property type="project" value="UniProtKB-SubCell"/>
</dbReference>
<dbReference type="InterPro" id="IPR006153">
    <property type="entry name" value="Cation/H_exchanger_TM"/>
</dbReference>
<proteinExistence type="inferred from homology"/>
<keyword evidence="11" id="KW-0175">Coiled coil</keyword>
<accession>A0A511X7N9</accession>
<dbReference type="NCBIfam" id="TIGR00831">
    <property type="entry name" value="a_cpa1"/>
    <property type="match status" value="1"/>
</dbReference>
<feature type="transmembrane region" description="Helical" evidence="10">
    <location>
        <begin position="312"/>
        <end position="337"/>
    </location>
</feature>
<evidence type="ECO:0000256" key="9">
    <source>
        <dbReference type="ARBA" id="ARBA00023201"/>
    </source>
</evidence>
<dbReference type="RefSeq" id="WP_026397024.1">
    <property type="nucleotide sequence ID" value="NZ_AUBI01000002.1"/>
</dbReference>
<dbReference type="Pfam" id="PF00999">
    <property type="entry name" value="Na_H_Exchanger"/>
    <property type="match status" value="1"/>
</dbReference>
<dbReference type="PANTHER" id="PTHR10110">
    <property type="entry name" value="SODIUM/HYDROGEN EXCHANGER"/>
    <property type="match status" value="1"/>
</dbReference>
<dbReference type="GO" id="GO:0015385">
    <property type="term" value="F:sodium:proton antiporter activity"/>
    <property type="evidence" value="ECO:0007669"/>
    <property type="project" value="InterPro"/>
</dbReference>
<evidence type="ECO:0000256" key="6">
    <source>
        <dbReference type="ARBA" id="ARBA00023053"/>
    </source>
</evidence>
<dbReference type="GO" id="GO:0051453">
    <property type="term" value="P:regulation of intracellular pH"/>
    <property type="evidence" value="ECO:0007669"/>
    <property type="project" value="TreeGrafter"/>
</dbReference>
<evidence type="ECO:0000256" key="11">
    <source>
        <dbReference type="SAM" id="Coils"/>
    </source>
</evidence>
<keyword evidence="2 10" id="KW-0813">Transport</keyword>
<feature type="coiled-coil region" evidence="11">
    <location>
        <begin position="473"/>
        <end position="500"/>
    </location>
</feature>
<comment type="caution">
    <text evidence="10">Lacks conserved residue(s) required for the propagation of feature annotation.</text>
</comment>
<keyword evidence="10" id="KW-0997">Cell inner membrane</keyword>
<feature type="transmembrane region" description="Helical" evidence="10">
    <location>
        <begin position="389"/>
        <end position="415"/>
    </location>
</feature>
<reference evidence="14 15" key="1">
    <citation type="submission" date="2019-07" db="EMBL/GenBank/DDBJ databases">
        <title>Whole genome shotgun sequence of Acetobacter nitrogenifigens NBRC 105050.</title>
        <authorList>
            <person name="Hosoyama A."/>
            <person name="Uohara A."/>
            <person name="Ohji S."/>
            <person name="Ichikawa N."/>
        </authorList>
    </citation>
    <scope>NUCLEOTIDE SEQUENCE [LARGE SCALE GENOMIC DNA]</scope>
    <source>
        <strain evidence="14 15">NBRC 105050</strain>
    </source>
</reference>
<evidence type="ECO:0000256" key="2">
    <source>
        <dbReference type="ARBA" id="ARBA00022448"/>
    </source>
</evidence>
<evidence type="ECO:0000256" key="12">
    <source>
        <dbReference type="SAM" id="MobiDB-lite"/>
    </source>
</evidence>
<dbReference type="InterPro" id="IPR018422">
    <property type="entry name" value="Cation/H_exchanger_CPA1"/>
</dbReference>
<evidence type="ECO:0000259" key="13">
    <source>
        <dbReference type="Pfam" id="PF00999"/>
    </source>
</evidence>
<dbReference type="Gene3D" id="6.10.140.1330">
    <property type="match status" value="1"/>
</dbReference>
<dbReference type="AlphaFoldDB" id="A0A511X7N9"/>
<keyword evidence="3" id="KW-1003">Cell membrane</keyword>